<comment type="caution">
    <text evidence="9">The sequence shown here is derived from an EMBL/GenBank/DDBJ whole genome shotgun (WGS) entry which is preliminary data.</text>
</comment>
<dbReference type="InterPro" id="IPR017583">
    <property type="entry name" value="Tagatose/fructose_Pkinase"/>
</dbReference>
<dbReference type="EMBL" id="VFOM01000001">
    <property type="protein sequence ID" value="TQL47222.1"/>
    <property type="molecule type" value="Genomic_DNA"/>
</dbReference>
<evidence type="ECO:0000256" key="1">
    <source>
        <dbReference type="ARBA" id="ARBA00010688"/>
    </source>
</evidence>
<evidence type="ECO:0000313" key="10">
    <source>
        <dbReference type="Proteomes" id="UP000317998"/>
    </source>
</evidence>
<evidence type="ECO:0000256" key="2">
    <source>
        <dbReference type="ARBA" id="ARBA00022679"/>
    </source>
</evidence>
<proteinExistence type="inferred from homology"/>
<dbReference type="GO" id="GO:0005524">
    <property type="term" value="F:ATP binding"/>
    <property type="evidence" value="ECO:0007669"/>
    <property type="project" value="UniProtKB-KW"/>
</dbReference>
<evidence type="ECO:0000313" key="9">
    <source>
        <dbReference type="EMBL" id="TQL47222.1"/>
    </source>
</evidence>
<keyword evidence="3" id="KW-0547">Nucleotide-binding</keyword>
<name>A0A542YGJ8_9MICO</name>
<keyword evidence="5" id="KW-0067">ATP-binding</keyword>
<evidence type="ECO:0000256" key="5">
    <source>
        <dbReference type="ARBA" id="ARBA00022840"/>
    </source>
</evidence>
<dbReference type="PROSITE" id="PS00584">
    <property type="entry name" value="PFKB_KINASES_2"/>
    <property type="match status" value="1"/>
</dbReference>
<dbReference type="PANTHER" id="PTHR46566">
    <property type="entry name" value="1-PHOSPHOFRUCTOKINASE-RELATED"/>
    <property type="match status" value="1"/>
</dbReference>
<evidence type="ECO:0000256" key="4">
    <source>
        <dbReference type="ARBA" id="ARBA00022777"/>
    </source>
</evidence>
<dbReference type="AlphaFoldDB" id="A0A542YGJ8"/>
<evidence type="ECO:0000259" key="8">
    <source>
        <dbReference type="Pfam" id="PF00294"/>
    </source>
</evidence>
<dbReference type="RefSeq" id="WP_141879501.1">
    <property type="nucleotide sequence ID" value="NZ_VFOM01000001.1"/>
</dbReference>
<dbReference type="PIRSF" id="PIRSF000535">
    <property type="entry name" value="1PFK/6PFK/LacC"/>
    <property type="match status" value="1"/>
</dbReference>
<organism evidence="9 10">
    <name type="scientific">Homoserinimonas aerilata</name>
    <dbReference type="NCBI Taxonomy" id="1162970"/>
    <lineage>
        <taxon>Bacteria</taxon>
        <taxon>Bacillati</taxon>
        <taxon>Actinomycetota</taxon>
        <taxon>Actinomycetes</taxon>
        <taxon>Micrococcales</taxon>
        <taxon>Microbacteriaceae</taxon>
        <taxon>Homoserinimonas</taxon>
    </lineage>
</organism>
<dbReference type="Proteomes" id="UP000317998">
    <property type="component" value="Unassembled WGS sequence"/>
</dbReference>
<dbReference type="NCBIfam" id="TIGR03168">
    <property type="entry name" value="1-PFK"/>
    <property type="match status" value="1"/>
</dbReference>
<dbReference type="GO" id="GO:0008443">
    <property type="term" value="F:phosphofructokinase activity"/>
    <property type="evidence" value="ECO:0007669"/>
    <property type="project" value="TreeGrafter"/>
</dbReference>
<dbReference type="PANTHER" id="PTHR46566:SF5">
    <property type="entry name" value="1-PHOSPHOFRUCTOKINASE"/>
    <property type="match status" value="1"/>
</dbReference>
<dbReference type="GO" id="GO:0005829">
    <property type="term" value="C:cytosol"/>
    <property type="evidence" value="ECO:0007669"/>
    <property type="project" value="TreeGrafter"/>
</dbReference>
<keyword evidence="2 6" id="KW-0808">Transferase</keyword>
<keyword evidence="4 9" id="KW-0418">Kinase</keyword>
<dbReference type="Pfam" id="PF00294">
    <property type="entry name" value="PfkB"/>
    <property type="match status" value="1"/>
</dbReference>
<dbReference type="SUPFAM" id="SSF53613">
    <property type="entry name" value="Ribokinase-like"/>
    <property type="match status" value="1"/>
</dbReference>
<dbReference type="InterPro" id="IPR002173">
    <property type="entry name" value="Carboh/pur_kinase_PfkB_CS"/>
</dbReference>
<feature type="domain" description="Carbohydrate kinase PfkB" evidence="8">
    <location>
        <begin position="11"/>
        <end position="299"/>
    </location>
</feature>
<evidence type="ECO:0000256" key="6">
    <source>
        <dbReference type="PIRNR" id="PIRNR000535"/>
    </source>
</evidence>
<feature type="compositionally biased region" description="Low complexity" evidence="7">
    <location>
        <begin position="314"/>
        <end position="337"/>
    </location>
</feature>
<accession>A0A542YGJ8</accession>
<reference evidence="9 10" key="1">
    <citation type="submission" date="2019-06" db="EMBL/GenBank/DDBJ databases">
        <title>Sequencing the genomes of 1000 actinobacteria strains.</title>
        <authorList>
            <person name="Klenk H.-P."/>
        </authorList>
    </citation>
    <scope>NUCLEOTIDE SEQUENCE [LARGE SCALE GENOMIC DNA]</scope>
    <source>
        <strain evidence="9 10">DSM 26477</strain>
    </source>
</reference>
<feature type="region of interest" description="Disordered" evidence="7">
    <location>
        <begin position="296"/>
        <end position="337"/>
    </location>
</feature>
<comment type="similarity">
    <text evidence="1">Belongs to the carbohydrate kinase PfkB family.</text>
</comment>
<protein>
    <submittedName>
        <fullName evidence="9">1-phosphofructokinase</fullName>
    </submittedName>
</protein>
<dbReference type="Gene3D" id="3.40.1190.20">
    <property type="match status" value="1"/>
</dbReference>
<dbReference type="InterPro" id="IPR029056">
    <property type="entry name" value="Ribokinase-like"/>
</dbReference>
<sequence>MIVTVTANPSLDRTIELGSALARGEVQRAVASHEQPGGKGVNVSRALIASGLDTVAVLPGDASDPMLVALRAERIPIANVTIAGRVRSNVTVTEPDGTTTKLNEPGPTLGPADEAALIDVIVSQAKRAEWLVLAGSLPPGLSPDFYARVVTAVRAASDGTPPLIAVDSSGAPMLALVESGVGVDLVKPNGEELAELVGGDADAIEADPRLAASAARLLVERGCRAVLATLGGNGAVLVTADDAWHATMPPIVVRSTVGAGDSSLAGYLYAQQRGASPEGRLAQAVAHGAAAAALAGSTVPTPGQTRPHDASVAPLTSPSSLTSRSTTTPTPSTDTKE</sequence>
<dbReference type="CDD" id="cd01164">
    <property type="entry name" value="FruK_PfkB_like"/>
    <property type="match status" value="1"/>
</dbReference>
<gene>
    <name evidence="9" type="ORF">FB562_0274</name>
</gene>
<evidence type="ECO:0000256" key="3">
    <source>
        <dbReference type="ARBA" id="ARBA00022741"/>
    </source>
</evidence>
<keyword evidence="10" id="KW-1185">Reference proteome</keyword>
<dbReference type="OrthoDB" id="9801219at2"/>
<evidence type="ECO:0000256" key="7">
    <source>
        <dbReference type="SAM" id="MobiDB-lite"/>
    </source>
</evidence>
<dbReference type="InterPro" id="IPR011611">
    <property type="entry name" value="PfkB_dom"/>
</dbReference>